<name>A0A1H4H462_9BURK</name>
<gene>
    <name evidence="1" type="ORF">SAMN05192564_107200</name>
</gene>
<dbReference type="Proteomes" id="UP000198638">
    <property type="component" value="Unassembled WGS sequence"/>
</dbReference>
<evidence type="ECO:0000313" key="2">
    <source>
        <dbReference type="Proteomes" id="UP000198638"/>
    </source>
</evidence>
<accession>A0A1H4H462</accession>
<protein>
    <submittedName>
        <fullName evidence="1">Uncharacterized protein</fullName>
    </submittedName>
</protein>
<sequence length="128" mass="13805">MIRKLLNASRLQTEVSRRIHRIHEIVEDGVKIRVPRPQKTEPDASGCNWTMKHFGGAIGYERDIETVLKAVRAEYNLSDVEEKDGSSLFPGLPDSGCAHLLSSAPAVDAGAGGCLMDSAQRGGGCCPE</sequence>
<evidence type="ECO:0000313" key="1">
    <source>
        <dbReference type="EMBL" id="SEB16613.1"/>
    </source>
</evidence>
<dbReference type="AlphaFoldDB" id="A0A1H4H462"/>
<dbReference type="EMBL" id="FNRQ01000007">
    <property type="protein sequence ID" value="SEB16613.1"/>
    <property type="molecule type" value="Genomic_DNA"/>
</dbReference>
<proteinExistence type="predicted"/>
<keyword evidence="2" id="KW-1185">Reference proteome</keyword>
<organism evidence="1 2">
    <name type="scientific">Paraburkholderia sartisoli</name>
    <dbReference type="NCBI Taxonomy" id="83784"/>
    <lineage>
        <taxon>Bacteria</taxon>
        <taxon>Pseudomonadati</taxon>
        <taxon>Pseudomonadota</taxon>
        <taxon>Betaproteobacteria</taxon>
        <taxon>Burkholderiales</taxon>
        <taxon>Burkholderiaceae</taxon>
        <taxon>Paraburkholderia</taxon>
    </lineage>
</organism>
<reference evidence="2" key="1">
    <citation type="submission" date="2016-10" db="EMBL/GenBank/DDBJ databases">
        <authorList>
            <person name="Varghese N."/>
            <person name="Submissions S."/>
        </authorList>
    </citation>
    <scope>NUCLEOTIDE SEQUENCE [LARGE SCALE GENOMIC DNA]</scope>
    <source>
        <strain evidence="2">LMG 24000</strain>
    </source>
</reference>
<dbReference type="STRING" id="83784.SAMN05192564_107200"/>